<evidence type="ECO:0000313" key="4">
    <source>
        <dbReference type="Proteomes" id="UP000297245"/>
    </source>
</evidence>
<accession>A0A4S8KXH5</accession>
<sequence length="799" mass="90087">MRCQYSSLDDAVEEAVGLSRKLVLAEDSEWDINDDVKKKGGKVQDSDVPPRLENKLSHSYTAADKASYTSTLTTNKSVTNNKSVVSIRRRRLKLVSLCGLSSIPSNSIVLCTFCILFFLSFILSQASQKIMDSQSNLKSTPIPTAEELDKNHNLLLHRSATTARPANAHDASLAAVVPGGRFFITTPYRNLSLHTMRRDFRFGEHDYLQWPQQWCLPLCHLACILRRPSPGHQFDLMWWVPTPEYFCEERRGIATGLGKLNARKAKEFGDLVSDLRARCNEFVAHHSNPTEVDLARQYSEMLLERKNRLNSLLLSYRQMCYAVTSVQRLFLELHALLEYCQTFKPRMKGVDIASPTVAPVIGAYTSDLQQAEALFRAGLPFWFVRQVQDVPAVTVGKLVPLVSVDTLCRAESPFPEPVVFRGVPNTLAQYNAIQDHLNTVFNTHSPFESSRHSRLQIASPSTAIVGGIQRTATERKRQTPYPKKSNKPSKVTGRDKFSLPEHHLFPPSSPCWASALSRVNRDYPPDPVQGGYAFPDPILFVSVGKHEKTLTYCWNYLQFWDILLFRISQPSPQLIPNSTWRQLLNGEFAATTTGAPSSSKRSSKTALQKASVRELLGNCLLSTGVDVDLEHPLKTVSWRGRSFHYASEIPEDVVREIVWELSHLNFRCELVALDKVLVSKSLDNEESLRHCRRLGNCFPGADMDNILTVDIDRADDHEGFGSAAPVGRKGVLFALRDVMNDWPKFGERCRNAKDALEKDFYNDTTLEVFEAVVVHGYLQYFFDTFGRAAVTPLRLDRSD</sequence>
<dbReference type="AlphaFoldDB" id="A0A4S8KXH5"/>
<keyword evidence="2" id="KW-0812">Transmembrane</keyword>
<gene>
    <name evidence="3" type="ORF">K435DRAFT_874532</name>
</gene>
<dbReference type="EMBL" id="ML179919">
    <property type="protein sequence ID" value="THU80288.1"/>
    <property type="molecule type" value="Genomic_DNA"/>
</dbReference>
<evidence type="ECO:0000256" key="1">
    <source>
        <dbReference type="SAM" id="MobiDB-lite"/>
    </source>
</evidence>
<evidence type="ECO:0000313" key="3">
    <source>
        <dbReference type="EMBL" id="THU80288.1"/>
    </source>
</evidence>
<feature type="region of interest" description="Disordered" evidence="1">
    <location>
        <begin position="468"/>
        <end position="493"/>
    </location>
</feature>
<evidence type="ECO:0000256" key="2">
    <source>
        <dbReference type="SAM" id="Phobius"/>
    </source>
</evidence>
<organism evidence="3 4">
    <name type="scientific">Dendrothele bispora (strain CBS 962.96)</name>
    <dbReference type="NCBI Taxonomy" id="1314807"/>
    <lineage>
        <taxon>Eukaryota</taxon>
        <taxon>Fungi</taxon>
        <taxon>Dikarya</taxon>
        <taxon>Basidiomycota</taxon>
        <taxon>Agaricomycotina</taxon>
        <taxon>Agaricomycetes</taxon>
        <taxon>Agaricomycetidae</taxon>
        <taxon>Agaricales</taxon>
        <taxon>Agaricales incertae sedis</taxon>
        <taxon>Dendrothele</taxon>
    </lineage>
</organism>
<dbReference type="Proteomes" id="UP000297245">
    <property type="component" value="Unassembled WGS sequence"/>
</dbReference>
<feature type="transmembrane region" description="Helical" evidence="2">
    <location>
        <begin position="94"/>
        <end position="123"/>
    </location>
</feature>
<name>A0A4S8KXH5_DENBC</name>
<dbReference type="OrthoDB" id="2634326at2759"/>
<keyword evidence="2" id="KW-1133">Transmembrane helix</keyword>
<proteinExistence type="predicted"/>
<protein>
    <submittedName>
        <fullName evidence="3">Uncharacterized protein</fullName>
    </submittedName>
</protein>
<keyword evidence="2" id="KW-0472">Membrane</keyword>
<reference evidence="3 4" key="1">
    <citation type="journal article" date="2019" name="Nat. Ecol. Evol.">
        <title>Megaphylogeny resolves global patterns of mushroom evolution.</title>
        <authorList>
            <person name="Varga T."/>
            <person name="Krizsan K."/>
            <person name="Foldi C."/>
            <person name="Dima B."/>
            <person name="Sanchez-Garcia M."/>
            <person name="Sanchez-Ramirez S."/>
            <person name="Szollosi G.J."/>
            <person name="Szarkandi J.G."/>
            <person name="Papp V."/>
            <person name="Albert L."/>
            <person name="Andreopoulos W."/>
            <person name="Angelini C."/>
            <person name="Antonin V."/>
            <person name="Barry K.W."/>
            <person name="Bougher N.L."/>
            <person name="Buchanan P."/>
            <person name="Buyck B."/>
            <person name="Bense V."/>
            <person name="Catcheside P."/>
            <person name="Chovatia M."/>
            <person name="Cooper J."/>
            <person name="Damon W."/>
            <person name="Desjardin D."/>
            <person name="Finy P."/>
            <person name="Geml J."/>
            <person name="Haridas S."/>
            <person name="Hughes K."/>
            <person name="Justo A."/>
            <person name="Karasinski D."/>
            <person name="Kautmanova I."/>
            <person name="Kiss B."/>
            <person name="Kocsube S."/>
            <person name="Kotiranta H."/>
            <person name="LaButti K.M."/>
            <person name="Lechner B.E."/>
            <person name="Liimatainen K."/>
            <person name="Lipzen A."/>
            <person name="Lukacs Z."/>
            <person name="Mihaltcheva S."/>
            <person name="Morgado L.N."/>
            <person name="Niskanen T."/>
            <person name="Noordeloos M.E."/>
            <person name="Ohm R.A."/>
            <person name="Ortiz-Santana B."/>
            <person name="Ovrebo C."/>
            <person name="Racz N."/>
            <person name="Riley R."/>
            <person name="Savchenko A."/>
            <person name="Shiryaev A."/>
            <person name="Soop K."/>
            <person name="Spirin V."/>
            <person name="Szebenyi C."/>
            <person name="Tomsovsky M."/>
            <person name="Tulloss R.E."/>
            <person name="Uehling J."/>
            <person name="Grigoriev I.V."/>
            <person name="Vagvolgyi C."/>
            <person name="Papp T."/>
            <person name="Martin F.M."/>
            <person name="Miettinen O."/>
            <person name="Hibbett D.S."/>
            <person name="Nagy L.G."/>
        </authorList>
    </citation>
    <scope>NUCLEOTIDE SEQUENCE [LARGE SCALE GENOMIC DNA]</scope>
    <source>
        <strain evidence="3 4">CBS 962.96</strain>
    </source>
</reference>
<keyword evidence="4" id="KW-1185">Reference proteome</keyword>